<organism evidence="1">
    <name type="scientific">Arundo donax</name>
    <name type="common">Giant reed</name>
    <name type="synonym">Donax arundinaceus</name>
    <dbReference type="NCBI Taxonomy" id="35708"/>
    <lineage>
        <taxon>Eukaryota</taxon>
        <taxon>Viridiplantae</taxon>
        <taxon>Streptophyta</taxon>
        <taxon>Embryophyta</taxon>
        <taxon>Tracheophyta</taxon>
        <taxon>Spermatophyta</taxon>
        <taxon>Magnoliopsida</taxon>
        <taxon>Liliopsida</taxon>
        <taxon>Poales</taxon>
        <taxon>Poaceae</taxon>
        <taxon>PACMAD clade</taxon>
        <taxon>Arundinoideae</taxon>
        <taxon>Arundineae</taxon>
        <taxon>Arundo</taxon>
    </lineage>
</organism>
<sequence>MVCRLVAVQVKVVICSNCINLSDIVCRLAVFFSFFGGRVGL</sequence>
<name>A0A0A9EQD0_ARUDO</name>
<reference evidence="1" key="1">
    <citation type="submission" date="2014-09" db="EMBL/GenBank/DDBJ databases">
        <authorList>
            <person name="Magalhaes I.L.F."/>
            <person name="Oliveira U."/>
            <person name="Santos F.R."/>
            <person name="Vidigal T.H.D.A."/>
            <person name="Brescovit A.D."/>
            <person name="Santos A.J."/>
        </authorList>
    </citation>
    <scope>NUCLEOTIDE SEQUENCE</scope>
    <source>
        <tissue evidence="1">Shoot tissue taken approximately 20 cm above the soil surface</tissue>
    </source>
</reference>
<protein>
    <submittedName>
        <fullName evidence="1">Uncharacterized protein</fullName>
    </submittedName>
</protein>
<dbReference type="EMBL" id="GBRH01196707">
    <property type="protein sequence ID" value="JAE01189.1"/>
    <property type="molecule type" value="Transcribed_RNA"/>
</dbReference>
<proteinExistence type="predicted"/>
<reference evidence="1" key="2">
    <citation type="journal article" date="2015" name="Data Brief">
        <title>Shoot transcriptome of the giant reed, Arundo donax.</title>
        <authorList>
            <person name="Barrero R.A."/>
            <person name="Guerrero F.D."/>
            <person name="Moolhuijzen P."/>
            <person name="Goolsby J.A."/>
            <person name="Tidwell J."/>
            <person name="Bellgard S.E."/>
            <person name="Bellgard M.I."/>
        </authorList>
    </citation>
    <scope>NUCLEOTIDE SEQUENCE</scope>
    <source>
        <tissue evidence="1">Shoot tissue taken approximately 20 cm above the soil surface</tissue>
    </source>
</reference>
<dbReference type="AlphaFoldDB" id="A0A0A9EQD0"/>
<accession>A0A0A9EQD0</accession>
<evidence type="ECO:0000313" key="1">
    <source>
        <dbReference type="EMBL" id="JAE01189.1"/>
    </source>
</evidence>